<sequence>MTWDGKKRVYRVHAPPGYTPAKKLPLIVAMHPYPSTGEFVSRLSGLDERADRENFLVAYPDGLDLAYNALSCCGDEDDVGFIRAMTKRLVDRWKADPDRVYATGISNGADMSFKVAVELHETFAAIAPVSGAYSGPDTQDASYLPRTPVSVITFIGGRDKLYNTADTAIEAWHERLSCKPAPARKLKDQITRTSAKCRDQSEVVTYRIPQMSHSWPGAEPGDMAAPEAGVNATDLMLEFFASHPKQRS</sequence>
<proteinExistence type="predicted"/>
<dbReference type="InterPro" id="IPR010126">
    <property type="entry name" value="Esterase_phb"/>
</dbReference>
<dbReference type="STRING" id="285458.BGM19_27480"/>
<dbReference type="Gene3D" id="3.40.50.1820">
    <property type="entry name" value="alpha/beta hydrolase"/>
    <property type="match status" value="1"/>
</dbReference>
<dbReference type="AlphaFoldDB" id="A0A1E5PII5"/>
<gene>
    <name evidence="3" type="ORF">AS594_09585</name>
</gene>
<dbReference type="Pfam" id="PF10503">
    <property type="entry name" value="Esterase_PHB"/>
    <property type="match status" value="1"/>
</dbReference>
<accession>A0A1E5PII5</accession>
<dbReference type="Proteomes" id="UP000095759">
    <property type="component" value="Unassembled WGS sequence"/>
</dbReference>
<evidence type="ECO:0000256" key="2">
    <source>
        <dbReference type="ARBA" id="ARBA00022801"/>
    </source>
</evidence>
<reference evidence="3 4" key="1">
    <citation type="submission" date="2016-08" db="EMBL/GenBank/DDBJ databases">
        <title>Complete genome sequence of Streptomyces agglomeratus strain 6-3-2, a novel anti-MRSA actinomycete isolated from Wuli of Tebit, China.</title>
        <authorList>
            <person name="Chen X."/>
        </authorList>
    </citation>
    <scope>NUCLEOTIDE SEQUENCE [LARGE SCALE GENOMIC DNA]</scope>
    <source>
        <strain evidence="3 4">6-3-2</strain>
    </source>
</reference>
<dbReference type="PANTHER" id="PTHR43037">
    <property type="entry name" value="UNNAMED PRODUCT-RELATED"/>
    <property type="match status" value="1"/>
</dbReference>
<keyword evidence="4" id="KW-1185">Reference proteome</keyword>
<name>A0A1E5PII5_9ACTN</name>
<organism evidence="3 4">
    <name type="scientific">Streptomyces agglomeratus</name>
    <dbReference type="NCBI Taxonomy" id="285458"/>
    <lineage>
        <taxon>Bacteria</taxon>
        <taxon>Bacillati</taxon>
        <taxon>Actinomycetota</taxon>
        <taxon>Actinomycetes</taxon>
        <taxon>Kitasatosporales</taxon>
        <taxon>Streptomycetaceae</taxon>
        <taxon>Streptomyces</taxon>
    </lineage>
</organism>
<dbReference type="OrthoDB" id="9767239at2"/>
<evidence type="ECO:0000313" key="4">
    <source>
        <dbReference type="Proteomes" id="UP000095759"/>
    </source>
</evidence>
<keyword evidence="2" id="KW-0378">Hydrolase</keyword>
<evidence type="ECO:0000256" key="1">
    <source>
        <dbReference type="ARBA" id="ARBA00022729"/>
    </source>
</evidence>
<dbReference type="InterPro" id="IPR029058">
    <property type="entry name" value="AB_hydrolase_fold"/>
</dbReference>
<dbReference type="GO" id="GO:0005576">
    <property type="term" value="C:extracellular region"/>
    <property type="evidence" value="ECO:0007669"/>
    <property type="project" value="InterPro"/>
</dbReference>
<dbReference type="PANTHER" id="PTHR43037:SF1">
    <property type="entry name" value="BLL1128 PROTEIN"/>
    <property type="match status" value="1"/>
</dbReference>
<dbReference type="EMBL" id="MEHJ01000001">
    <property type="protein sequence ID" value="OEJ29336.1"/>
    <property type="molecule type" value="Genomic_DNA"/>
</dbReference>
<dbReference type="GO" id="GO:0016787">
    <property type="term" value="F:hydrolase activity"/>
    <property type="evidence" value="ECO:0007669"/>
    <property type="project" value="UniProtKB-KW"/>
</dbReference>
<dbReference type="SUPFAM" id="SSF53474">
    <property type="entry name" value="alpha/beta-Hydrolases"/>
    <property type="match status" value="1"/>
</dbReference>
<protein>
    <submittedName>
        <fullName evidence="3">Polyhydroxybutyrate depolymerase</fullName>
    </submittedName>
</protein>
<keyword evidence="1" id="KW-0732">Signal</keyword>
<dbReference type="InterPro" id="IPR050955">
    <property type="entry name" value="Plant_Biomass_Hydrol_Est"/>
</dbReference>
<evidence type="ECO:0000313" key="3">
    <source>
        <dbReference type="EMBL" id="OEJ29336.1"/>
    </source>
</evidence>
<comment type="caution">
    <text evidence="3">The sequence shown here is derived from an EMBL/GenBank/DDBJ whole genome shotgun (WGS) entry which is preliminary data.</text>
</comment>